<dbReference type="PANTHER" id="PTHR31115">
    <property type="entry name" value="OS05G0107300 PROTEIN"/>
    <property type="match status" value="1"/>
</dbReference>
<proteinExistence type="predicted"/>
<comment type="caution">
    <text evidence="1">The sequence shown here is derived from an EMBL/GenBank/DDBJ whole genome shotgun (WGS) entry which is preliminary data.</text>
</comment>
<protein>
    <submittedName>
        <fullName evidence="1">Uncharacterized protein</fullName>
    </submittedName>
</protein>
<keyword evidence="2" id="KW-1185">Reference proteome</keyword>
<name>A0A834YIT1_TETSI</name>
<accession>A0A834YIT1</accession>
<dbReference type="EMBL" id="JABCRI010000019">
    <property type="protein sequence ID" value="KAF8388780.1"/>
    <property type="molecule type" value="Genomic_DNA"/>
</dbReference>
<evidence type="ECO:0000313" key="1">
    <source>
        <dbReference type="EMBL" id="KAF8388780.1"/>
    </source>
</evidence>
<reference evidence="1 2" key="1">
    <citation type="submission" date="2020-04" db="EMBL/GenBank/DDBJ databases">
        <title>Plant Genome Project.</title>
        <authorList>
            <person name="Zhang R.-G."/>
        </authorList>
    </citation>
    <scope>NUCLEOTIDE SEQUENCE [LARGE SCALE GENOMIC DNA]</scope>
    <source>
        <strain evidence="1">YNK0</strain>
        <tissue evidence="1">Leaf</tissue>
    </source>
</reference>
<sequence>MKKKKIECRRAGSFVLVNYVIVPRATYWGPNASGGKVASSKLGRKDRKAIDRMMDLTPTSQEDLSAKHAALAFVKRTLERCQTFEDTGNSCFGELIFRDMFLSMSSHLNDAECIDTITEGESTNLYAYTSTPSLEVVTGI</sequence>
<organism evidence="1 2">
    <name type="scientific">Tetracentron sinense</name>
    <name type="common">Spur-leaf</name>
    <dbReference type="NCBI Taxonomy" id="13715"/>
    <lineage>
        <taxon>Eukaryota</taxon>
        <taxon>Viridiplantae</taxon>
        <taxon>Streptophyta</taxon>
        <taxon>Embryophyta</taxon>
        <taxon>Tracheophyta</taxon>
        <taxon>Spermatophyta</taxon>
        <taxon>Magnoliopsida</taxon>
        <taxon>Trochodendrales</taxon>
        <taxon>Trochodendraceae</taxon>
        <taxon>Tetracentron</taxon>
    </lineage>
</organism>
<dbReference type="AlphaFoldDB" id="A0A834YIT1"/>
<dbReference type="OrthoDB" id="10568990at2759"/>
<evidence type="ECO:0000313" key="2">
    <source>
        <dbReference type="Proteomes" id="UP000655225"/>
    </source>
</evidence>
<gene>
    <name evidence="1" type="ORF">HHK36_025460</name>
</gene>
<dbReference type="Proteomes" id="UP000655225">
    <property type="component" value="Unassembled WGS sequence"/>
</dbReference>
<dbReference type="PANTHER" id="PTHR31115:SF3">
    <property type="entry name" value="EXPRESSED PROTEIN"/>
    <property type="match status" value="1"/>
</dbReference>